<accession>A0ABU6FZ73</accession>
<protein>
    <recommendedName>
        <fullName evidence="3">Coil containing protein</fullName>
    </recommendedName>
</protein>
<keyword evidence="2" id="KW-1185">Reference proteome</keyword>
<reference evidence="1 2" key="1">
    <citation type="submission" date="2023-03" db="EMBL/GenBank/DDBJ databases">
        <title>Bacillus Genome Sequencing.</title>
        <authorList>
            <person name="Dunlap C."/>
        </authorList>
    </citation>
    <scope>NUCLEOTIDE SEQUENCE [LARGE SCALE GENOMIC DNA]</scope>
    <source>
        <strain evidence="1 2">BD-533</strain>
    </source>
</reference>
<evidence type="ECO:0008006" key="3">
    <source>
        <dbReference type="Google" id="ProtNLM"/>
    </source>
</evidence>
<dbReference type="Proteomes" id="UP001338137">
    <property type="component" value="Unassembled WGS sequence"/>
</dbReference>
<sequence length="81" mass="9549">MTEEQIQEIIEKNGYYTSYGDGPEWVVYDDVDKLIAEVRRLQQQNKQLIEALEHYAEWVDWEDDSMGDKARIALQQIQGNT</sequence>
<dbReference type="RefSeq" id="WP_326070360.1">
    <property type="nucleotide sequence ID" value="NZ_JARLKY010000005.1"/>
</dbReference>
<evidence type="ECO:0000313" key="2">
    <source>
        <dbReference type="Proteomes" id="UP001338137"/>
    </source>
</evidence>
<proteinExistence type="predicted"/>
<organism evidence="1 2">
    <name type="scientific">Paenibacillus alba</name>
    <dbReference type="NCBI Taxonomy" id="1197127"/>
    <lineage>
        <taxon>Bacteria</taxon>
        <taxon>Bacillati</taxon>
        <taxon>Bacillota</taxon>
        <taxon>Bacilli</taxon>
        <taxon>Bacillales</taxon>
        <taxon>Paenibacillaceae</taxon>
        <taxon>Paenibacillus</taxon>
    </lineage>
</organism>
<name>A0ABU6FZ73_9BACL</name>
<dbReference type="EMBL" id="JARLKY010000005">
    <property type="protein sequence ID" value="MEC0225928.1"/>
    <property type="molecule type" value="Genomic_DNA"/>
</dbReference>
<comment type="caution">
    <text evidence="1">The sequence shown here is derived from an EMBL/GenBank/DDBJ whole genome shotgun (WGS) entry which is preliminary data.</text>
</comment>
<gene>
    <name evidence="1" type="ORF">P4I72_02160</name>
</gene>
<evidence type="ECO:0000313" key="1">
    <source>
        <dbReference type="EMBL" id="MEC0225928.1"/>
    </source>
</evidence>